<dbReference type="KEGG" id="rbi:RB2501_05010"/>
<dbReference type="Gene3D" id="1.10.8.100">
    <property type="entry name" value="Ribosomal RNA adenine dimethylase-like, domain 2"/>
    <property type="match status" value="1"/>
</dbReference>
<dbReference type="InterPro" id="IPR001737">
    <property type="entry name" value="KsgA/Erm"/>
</dbReference>
<dbReference type="EC" id="2.1.1.182" evidence="7"/>
<dbReference type="SUPFAM" id="SSF53335">
    <property type="entry name" value="S-adenosyl-L-methionine-dependent methyltransferases"/>
    <property type="match status" value="1"/>
</dbReference>
<dbReference type="GO" id="GO:0052908">
    <property type="term" value="F:16S rRNA (adenine(1518)-N(6)/adenine(1519)-N(6))-dimethyltransferase activity"/>
    <property type="evidence" value="ECO:0007669"/>
    <property type="project" value="UniProtKB-EC"/>
</dbReference>
<dbReference type="GO" id="GO:0003723">
    <property type="term" value="F:RNA binding"/>
    <property type="evidence" value="ECO:0007669"/>
    <property type="project" value="UniProtKB-UniRule"/>
</dbReference>
<reference evidence="11 12" key="1">
    <citation type="journal article" date="2009" name="J. Bacteriol.">
        <title>Complete genome sequence of Robiginitalea biformata HTCC2501.</title>
        <authorList>
            <person name="Oh H.M."/>
            <person name="Giovannoni S.J."/>
            <person name="Lee K."/>
            <person name="Ferriera S."/>
            <person name="Johnson J."/>
            <person name="Cho J.C."/>
        </authorList>
    </citation>
    <scope>NUCLEOTIDE SEQUENCE [LARGE SCALE GENOMIC DNA]</scope>
    <source>
        <strain evidence="12">ATCC BAA-864 / HTCC2501 / KCTC 12146</strain>
    </source>
</reference>
<feature type="region of interest" description="Disordered" evidence="9">
    <location>
        <begin position="1"/>
        <end position="61"/>
    </location>
</feature>
<feature type="binding site" evidence="7 8">
    <location>
        <position position="114"/>
    </location>
    <ligand>
        <name>S-adenosyl-L-methionine</name>
        <dbReference type="ChEBI" id="CHEBI:59789"/>
    </ligand>
</feature>
<evidence type="ECO:0000256" key="3">
    <source>
        <dbReference type="ARBA" id="ARBA00022603"/>
    </source>
</evidence>
<evidence type="ECO:0000256" key="4">
    <source>
        <dbReference type="ARBA" id="ARBA00022679"/>
    </source>
</evidence>
<dbReference type="AlphaFoldDB" id="A4CH22"/>
<dbReference type="STRING" id="313596.RB2501_05010"/>
<dbReference type="eggNOG" id="COG0030">
    <property type="taxonomic scope" value="Bacteria"/>
</dbReference>
<evidence type="ECO:0000256" key="5">
    <source>
        <dbReference type="ARBA" id="ARBA00022691"/>
    </source>
</evidence>
<evidence type="ECO:0000313" key="12">
    <source>
        <dbReference type="Proteomes" id="UP000009049"/>
    </source>
</evidence>
<comment type="subcellular location">
    <subcellularLocation>
        <location evidence="7">Cytoplasm</location>
    </subcellularLocation>
</comment>
<dbReference type="RefSeq" id="WP_015752987.1">
    <property type="nucleotide sequence ID" value="NC_013222.1"/>
</dbReference>
<evidence type="ECO:0000256" key="1">
    <source>
        <dbReference type="ARBA" id="ARBA00022490"/>
    </source>
</evidence>
<dbReference type="EMBL" id="CP001712">
    <property type="protein sequence ID" value="EAR16230.1"/>
    <property type="molecule type" value="Genomic_DNA"/>
</dbReference>
<evidence type="ECO:0000256" key="2">
    <source>
        <dbReference type="ARBA" id="ARBA00022552"/>
    </source>
</evidence>
<dbReference type="PANTHER" id="PTHR11727">
    <property type="entry name" value="DIMETHYLADENOSINE TRANSFERASE"/>
    <property type="match status" value="1"/>
</dbReference>
<dbReference type="GO" id="GO:0005829">
    <property type="term" value="C:cytosol"/>
    <property type="evidence" value="ECO:0007669"/>
    <property type="project" value="TreeGrafter"/>
</dbReference>
<dbReference type="CDD" id="cd02440">
    <property type="entry name" value="AdoMet_MTases"/>
    <property type="match status" value="1"/>
</dbReference>
<gene>
    <name evidence="7" type="primary">rsmA</name>
    <name evidence="7" type="synonym">ksgA</name>
    <name evidence="11" type="ordered locus">RB2501_05010</name>
</gene>
<proteinExistence type="inferred from homology"/>
<dbReference type="PANTHER" id="PTHR11727:SF7">
    <property type="entry name" value="DIMETHYLADENOSINE TRANSFERASE-RELATED"/>
    <property type="match status" value="1"/>
</dbReference>
<keyword evidence="12" id="KW-1185">Reference proteome</keyword>
<accession>A4CH22</accession>
<keyword evidence="1 7" id="KW-0963">Cytoplasm</keyword>
<evidence type="ECO:0000256" key="7">
    <source>
        <dbReference type="HAMAP-Rule" id="MF_00607"/>
    </source>
</evidence>
<dbReference type="InterPro" id="IPR023165">
    <property type="entry name" value="rRNA_Ade_diMease-like_C"/>
</dbReference>
<dbReference type="NCBIfam" id="TIGR00755">
    <property type="entry name" value="ksgA"/>
    <property type="match status" value="1"/>
</dbReference>
<dbReference type="Proteomes" id="UP000009049">
    <property type="component" value="Chromosome"/>
</dbReference>
<keyword evidence="3 7" id="KW-0489">Methyltransferase</keyword>
<protein>
    <recommendedName>
        <fullName evidence="7">Ribosomal RNA small subunit methyltransferase A</fullName>
        <ecNumber evidence="7">2.1.1.182</ecNumber>
    </recommendedName>
    <alternativeName>
        <fullName evidence="7">16S rRNA (adenine(1518)-N(6)/adenine(1519)-N(6))-dimethyltransferase</fullName>
    </alternativeName>
    <alternativeName>
        <fullName evidence="7">16S rRNA dimethyladenosine transferase</fullName>
    </alternativeName>
    <alternativeName>
        <fullName evidence="7">16S rRNA dimethylase</fullName>
    </alternativeName>
    <alternativeName>
        <fullName evidence="7">S-adenosylmethionine-6-N', N'-adenosyl(rRNA) dimethyltransferase</fullName>
    </alternativeName>
</protein>
<feature type="binding site" evidence="7 8">
    <location>
        <position position="167"/>
    </location>
    <ligand>
        <name>S-adenosyl-L-methionine</name>
        <dbReference type="ChEBI" id="CHEBI:59789"/>
    </ligand>
</feature>
<dbReference type="InterPro" id="IPR029063">
    <property type="entry name" value="SAM-dependent_MTases_sf"/>
</dbReference>
<sequence length="321" mass="36200">MSMARYPIRGSGTGHSAVNLRPEIPHPMSRDRGKRRSPAKKGGGMGRKGDTQRTTGVRAKKHLGQHFLTDASVAMRIAGTLSPDGPPRILEIGPGTGVLTAFLLRRPVDLLAVELDGESVKYLREVFPLELASETTSYKSFEVLHGDFLKLDLPGLFGGKPFAVTGNFPYNISTQIVFRVLENRERIPEFSGMFQREVAERICAGPGSKTYGILSVLVQAYYLAEYRFTVPPEVFDPPPKVESGVLHLRYRTDTRADWDYQHLTRLVKTAFNQRRKTLRNSLKSLPVPDYLKEDAIFDRRPEQLEVREFIALSKRIWDDTV</sequence>
<name>A4CH22_ROBBH</name>
<feature type="domain" description="Ribosomal RNA adenine methylase transferase N-terminal" evidence="10">
    <location>
        <begin position="73"/>
        <end position="252"/>
    </location>
</feature>
<dbReference type="Gene3D" id="3.40.50.150">
    <property type="entry name" value="Vaccinia Virus protein VP39"/>
    <property type="match status" value="1"/>
</dbReference>
<dbReference type="InterPro" id="IPR020596">
    <property type="entry name" value="rRNA_Ade_Mease_Trfase_CS"/>
</dbReference>
<evidence type="ECO:0000256" key="6">
    <source>
        <dbReference type="ARBA" id="ARBA00022884"/>
    </source>
</evidence>
<dbReference type="FunFam" id="1.10.8.100:FF:000001">
    <property type="entry name" value="Ribosomal RNA small subunit methyltransferase A"/>
    <property type="match status" value="1"/>
</dbReference>
<keyword evidence="2 7" id="KW-0698">rRNA processing</keyword>
<keyword evidence="4 7" id="KW-0808">Transferase</keyword>
<keyword evidence="5 7" id="KW-0949">S-adenosyl-L-methionine</keyword>
<comment type="similarity">
    <text evidence="7">Belongs to the class I-like SAM-binding methyltransferase superfamily. rRNA adenine N(6)-methyltransferase family. RsmA subfamily.</text>
</comment>
<evidence type="ECO:0000259" key="10">
    <source>
        <dbReference type="SMART" id="SM00650"/>
    </source>
</evidence>
<dbReference type="HAMAP" id="MF_00607">
    <property type="entry name" value="16SrRNA_methyltr_A"/>
    <property type="match status" value="1"/>
</dbReference>
<feature type="binding site" evidence="7 8">
    <location>
        <position position="93"/>
    </location>
    <ligand>
        <name>S-adenosyl-L-methionine</name>
        <dbReference type="ChEBI" id="CHEBI:59789"/>
    </ligand>
</feature>
<dbReference type="SMART" id="SM00650">
    <property type="entry name" value="rADc"/>
    <property type="match status" value="1"/>
</dbReference>
<evidence type="ECO:0000313" key="11">
    <source>
        <dbReference type="EMBL" id="EAR16230.1"/>
    </source>
</evidence>
<organism evidence="11 12">
    <name type="scientific">Robiginitalea biformata (strain ATCC BAA-864 / DSM 15991 / KCTC 12146 / HTCC2501)</name>
    <dbReference type="NCBI Taxonomy" id="313596"/>
    <lineage>
        <taxon>Bacteria</taxon>
        <taxon>Pseudomonadati</taxon>
        <taxon>Bacteroidota</taxon>
        <taxon>Flavobacteriia</taxon>
        <taxon>Flavobacteriales</taxon>
        <taxon>Flavobacteriaceae</taxon>
        <taxon>Robiginitalea</taxon>
    </lineage>
</organism>
<dbReference type="HOGENOM" id="CLU_041220_1_0_10"/>
<evidence type="ECO:0000256" key="9">
    <source>
        <dbReference type="SAM" id="MobiDB-lite"/>
    </source>
</evidence>
<dbReference type="PROSITE" id="PS51689">
    <property type="entry name" value="SAM_RNA_A_N6_MT"/>
    <property type="match status" value="1"/>
</dbReference>
<dbReference type="InterPro" id="IPR011530">
    <property type="entry name" value="rRNA_adenine_dimethylase"/>
</dbReference>
<feature type="binding site" evidence="7 8">
    <location>
        <position position="147"/>
    </location>
    <ligand>
        <name>S-adenosyl-L-methionine</name>
        <dbReference type="ChEBI" id="CHEBI:59789"/>
    </ligand>
</feature>
<dbReference type="Pfam" id="PF00398">
    <property type="entry name" value="RrnaAD"/>
    <property type="match status" value="1"/>
</dbReference>
<comment type="catalytic activity">
    <reaction evidence="7">
        <text>adenosine(1518)/adenosine(1519) in 16S rRNA + 4 S-adenosyl-L-methionine = N(6)-dimethyladenosine(1518)/N(6)-dimethyladenosine(1519) in 16S rRNA + 4 S-adenosyl-L-homocysteine + 4 H(+)</text>
        <dbReference type="Rhea" id="RHEA:19609"/>
        <dbReference type="Rhea" id="RHEA-COMP:10232"/>
        <dbReference type="Rhea" id="RHEA-COMP:10233"/>
        <dbReference type="ChEBI" id="CHEBI:15378"/>
        <dbReference type="ChEBI" id="CHEBI:57856"/>
        <dbReference type="ChEBI" id="CHEBI:59789"/>
        <dbReference type="ChEBI" id="CHEBI:74411"/>
        <dbReference type="ChEBI" id="CHEBI:74493"/>
        <dbReference type="EC" id="2.1.1.182"/>
    </reaction>
</comment>
<comment type="function">
    <text evidence="7">Specifically dimethylates two adjacent adenosines (A1518 and A1519) in the loop of a conserved hairpin near the 3'-end of 16S rRNA in the 30S particle. May play a critical role in biogenesis of 30S subunits.</text>
</comment>
<dbReference type="InterPro" id="IPR020598">
    <property type="entry name" value="rRNA_Ade_methylase_Trfase_N"/>
</dbReference>
<feature type="binding site" evidence="7 8">
    <location>
        <position position="68"/>
    </location>
    <ligand>
        <name>S-adenosyl-L-methionine</name>
        <dbReference type="ChEBI" id="CHEBI:59789"/>
    </ligand>
</feature>
<evidence type="ECO:0000256" key="8">
    <source>
        <dbReference type="PROSITE-ProRule" id="PRU01026"/>
    </source>
</evidence>
<dbReference type="PROSITE" id="PS01131">
    <property type="entry name" value="RRNA_A_DIMETH"/>
    <property type="match status" value="1"/>
</dbReference>
<keyword evidence="6 7" id="KW-0694">RNA-binding</keyword>
<feature type="binding site" evidence="7 8">
    <location>
        <position position="66"/>
    </location>
    <ligand>
        <name>S-adenosyl-L-methionine</name>
        <dbReference type="ChEBI" id="CHEBI:59789"/>
    </ligand>
</feature>